<feature type="transmembrane region" description="Helical" evidence="1">
    <location>
        <begin position="29"/>
        <end position="49"/>
    </location>
</feature>
<feature type="transmembrane region" description="Helical" evidence="1">
    <location>
        <begin position="280"/>
        <end position="299"/>
    </location>
</feature>
<keyword evidence="1" id="KW-1133">Transmembrane helix</keyword>
<dbReference type="PANTHER" id="PTHR40407">
    <property type="entry name" value="MEMBRANE PROTEIN-LIKE PROTEIN"/>
    <property type="match status" value="1"/>
</dbReference>
<comment type="caution">
    <text evidence="3">The sequence shown here is derived from an EMBL/GenBank/DDBJ whole genome shotgun (WGS) entry which is preliminary data.</text>
</comment>
<protein>
    <submittedName>
        <fullName evidence="3">Heparan-alpha-glucosaminide N-acetyltransferase domain-containing protein</fullName>
    </submittedName>
</protein>
<dbReference type="RefSeq" id="WP_253566577.1">
    <property type="nucleotide sequence ID" value="NZ_JAMZEK010000002.1"/>
</dbReference>
<sequence>MDTTTAPTAVHAASDGGPAGRFRLESIDLLRGIIIVIMALDHVHDFFGVPGANPVDLATTTAPLFFTRWITHFCAPVFFLLTGTGAFLTLRRMTKPELSRFLVTRGLWLIVLEAVVMRFALQFNFDYQVTLLIVLWALGWAMIVLAGLIHLPAWALVAVGVAMVAGHNLLDGIAPAAFGALEPLWTVLHVPGFLVTGPHTVFVTYPLVPWLGVTALGYALGNVYAWDAGRRQAWLLRLGLGLVVGFVMLRLLNIYGDPFPWLVQRSPPWTLMSFLDTQKYPPSLLFLLMTLGPALLLLRAFDAGTPRVLRPALAFGKVPLFFYGLHFYLIHLLAVVVCYVGYGDVGGMFRSPDLGHFPFTAPPGWGLGLPWIYAIWIGVVLALYPLCCWYAGLKRRRRDWWLSYL</sequence>
<dbReference type="Proteomes" id="UP001204615">
    <property type="component" value="Unassembled WGS sequence"/>
</dbReference>
<keyword evidence="4" id="KW-1185">Reference proteome</keyword>
<evidence type="ECO:0000259" key="2">
    <source>
        <dbReference type="Pfam" id="PF07786"/>
    </source>
</evidence>
<evidence type="ECO:0000313" key="3">
    <source>
        <dbReference type="EMBL" id="MCP1374701.1"/>
    </source>
</evidence>
<feature type="domain" description="Heparan-alpha-glucosaminide N-acetyltransferase catalytic" evidence="2">
    <location>
        <begin position="23"/>
        <end position="231"/>
    </location>
</feature>
<feature type="transmembrane region" description="Helical" evidence="1">
    <location>
        <begin position="102"/>
        <end position="121"/>
    </location>
</feature>
<feature type="transmembrane region" description="Helical" evidence="1">
    <location>
        <begin position="371"/>
        <end position="393"/>
    </location>
</feature>
<keyword evidence="1" id="KW-0812">Transmembrane</keyword>
<organism evidence="3 4">
    <name type="scientific">Dyella lutea</name>
    <dbReference type="NCBI Taxonomy" id="2950441"/>
    <lineage>
        <taxon>Bacteria</taxon>
        <taxon>Pseudomonadati</taxon>
        <taxon>Pseudomonadota</taxon>
        <taxon>Gammaproteobacteria</taxon>
        <taxon>Lysobacterales</taxon>
        <taxon>Rhodanobacteraceae</taxon>
        <taxon>Dyella</taxon>
    </lineage>
</organism>
<dbReference type="Pfam" id="PF07786">
    <property type="entry name" value="HGSNAT_cat"/>
    <property type="match status" value="1"/>
</dbReference>
<gene>
    <name evidence="3" type="ORF">NC595_11580</name>
</gene>
<reference evidence="3 4" key="1">
    <citation type="submission" date="2022-06" db="EMBL/GenBank/DDBJ databases">
        <title>Dyella sp. Sa strain:Sa Genome sequencing.</title>
        <authorList>
            <person name="Park S."/>
        </authorList>
    </citation>
    <scope>NUCLEOTIDE SEQUENCE [LARGE SCALE GENOMIC DNA]</scope>
    <source>
        <strain evidence="3 4">Sa</strain>
    </source>
</reference>
<feature type="transmembrane region" description="Helical" evidence="1">
    <location>
        <begin position="69"/>
        <end position="90"/>
    </location>
</feature>
<name>A0ABT1FBD9_9GAMM</name>
<feature type="transmembrane region" description="Helical" evidence="1">
    <location>
        <begin position="320"/>
        <end position="342"/>
    </location>
</feature>
<keyword evidence="1" id="KW-0472">Membrane</keyword>
<dbReference type="PANTHER" id="PTHR40407:SF1">
    <property type="entry name" value="HEPARAN-ALPHA-GLUCOSAMINIDE N-ACETYLTRANSFERASE CATALYTIC DOMAIN-CONTAINING PROTEIN"/>
    <property type="match status" value="1"/>
</dbReference>
<feature type="transmembrane region" description="Helical" evidence="1">
    <location>
        <begin position="201"/>
        <end position="221"/>
    </location>
</feature>
<evidence type="ECO:0000256" key="1">
    <source>
        <dbReference type="SAM" id="Phobius"/>
    </source>
</evidence>
<dbReference type="EMBL" id="JAMZEK010000002">
    <property type="protein sequence ID" value="MCP1374701.1"/>
    <property type="molecule type" value="Genomic_DNA"/>
</dbReference>
<evidence type="ECO:0000313" key="4">
    <source>
        <dbReference type="Proteomes" id="UP001204615"/>
    </source>
</evidence>
<proteinExistence type="predicted"/>
<feature type="transmembrane region" description="Helical" evidence="1">
    <location>
        <begin position="127"/>
        <end position="149"/>
    </location>
</feature>
<feature type="transmembrane region" description="Helical" evidence="1">
    <location>
        <begin position="233"/>
        <end position="252"/>
    </location>
</feature>
<dbReference type="InterPro" id="IPR012429">
    <property type="entry name" value="HGSNAT_cat"/>
</dbReference>
<feature type="transmembrane region" description="Helical" evidence="1">
    <location>
        <begin position="156"/>
        <end position="181"/>
    </location>
</feature>
<accession>A0ABT1FBD9</accession>